<proteinExistence type="predicted"/>
<gene>
    <name evidence="2" type="ORF">NAV_LOCUS6871</name>
</gene>
<feature type="chain" id="PRO_5019824333" evidence="1">
    <location>
        <begin position="21"/>
        <end position="117"/>
    </location>
</feature>
<keyword evidence="3" id="KW-1185">Reference proteome</keyword>
<dbReference type="Gene3D" id="2.60.40.10">
    <property type="entry name" value="Immunoglobulins"/>
    <property type="match status" value="1"/>
</dbReference>
<sequence>MKILLFACIAALLFAQGSSSILVQRGKVGQTIELELGVEVMDVQAEVQKAGDGEEDRMYIVKNGTITDYGLKRYGDRLSFKNGTLIIENLTANDAVSYFYFLYGNPQQPAAIDVVIE</sequence>
<dbReference type="AlphaFoldDB" id="A0A498SJY1"/>
<dbReference type="InterPro" id="IPR013783">
    <property type="entry name" value="Ig-like_fold"/>
</dbReference>
<organism evidence="2 3">
    <name type="scientific">Acanthocheilonema viteae</name>
    <name type="common">Filarial nematode worm</name>
    <name type="synonym">Dipetalonema viteae</name>
    <dbReference type="NCBI Taxonomy" id="6277"/>
    <lineage>
        <taxon>Eukaryota</taxon>
        <taxon>Metazoa</taxon>
        <taxon>Ecdysozoa</taxon>
        <taxon>Nematoda</taxon>
        <taxon>Chromadorea</taxon>
        <taxon>Rhabditida</taxon>
        <taxon>Spirurina</taxon>
        <taxon>Spiruromorpha</taxon>
        <taxon>Filarioidea</taxon>
        <taxon>Onchocercidae</taxon>
        <taxon>Acanthocheilonema</taxon>
    </lineage>
</organism>
<evidence type="ECO:0000256" key="1">
    <source>
        <dbReference type="SAM" id="SignalP"/>
    </source>
</evidence>
<evidence type="ECO:0000313" key="2">
    <source>
        <dbReference type="EMBL" id="VBB32080.1"/>
    </source>
</evidence>
<dbReference type="EMBL" id="UPTC01001529">
    <property type="protein sequence ID" value="VBB32080.1"/>
    <property type="molecule type" value="Genomic_DNA"/>
</dbReference>
<accession>A0A498SJY1</accession>
<name>A0A498SJY1_ACAVI</name>
<protein>
    <submittedName>
        <fullName evidence="2">Uncharacterized protein</fullName>
    </submittedName>
</protein>
<feature type="signal peptide" evidence="1">
    <location>
        <begin position="1"/>
        <end position="20"/>
    </location>
</feature>
<reference evidence="2 3" key="1">
    <citation type="submission" date="2018-08" db="EMBL/GenBank/DDBJ databases">
        <authorList>
            <person name="Laetsch R D."/>
            <person name="Stevens L."/>
            <person name="Kumar S."/>
            <person name="Blaxter L. M."/>
        </authorList>
    </citation>
    <scope>NUCLEOTIDE SEQUENCE [LARGE SCALE GENOMIC DNA]</scope>
</reference>
<dbReference type="OrthoDB" id="5815737at2759"/>
<dbReference type="Proteomes" id="UP000276991">
    <property type="component" value="Unassembled WGS sequence"/>
</dbReference>
<evidence type="ECO:0000313" key="3">
    <source>
        <dbReference type="Proteomes" id="UP000276991"/>
    </source>
</evidence>
<keyword evidence="1" id="KW-0732">Signal</keyword>